<dbReference type="SUPFAM" id="SSF101546">
    <property type="entry name" value="ASF1-like"/>
    <property type="match status" value="1"/>
</dbReference>
<evidence type="ECO:0000256" key="3">
    <source>
        <dbReference type="ARBA" id="ARBA00023015"/>
    </source>
</evidence>
<proteinExistence type="inferred from homology"/>
<reference evidence="9 10" key="1">
    <citation type="submission" date="2009-11" db="EMBL/GenBank/DDBJ databases">
        <title>Annotation of Allomyces macrogynus ATCC 38327.</title>
        <authorList>
            <consortium name="The Broad Institute Genome Sequencing Platform"/>
            <person name="Russ C."/>
            <person name="Cuomo C."/>
            <person name="Burger G."/>
            <person name="Gray M.W."/>
            <person name="Holland P.W.H."/>
            <person name="King N."/>
            <person name="Lang F.B.F."/>
            <person name="Roger A.J."/>
            <person name="Ruiz-Trillo I."/>
            <person name="Young S.K."/>
            <person name="Zeng Q."/>
            <person name="Gargeya S."/>
            <person name="Fitzgerald M."/>
            <person name="Haas B."/>
            <person name="Abouelleil A."/>
            <person name="Alvarado L."/>
            <person name="Arachchi H.M."/>
            <person name="Berlin A."/>
            <person name="Chapman S.B."/>
            <person name="Gearin G."/>
            <person name="Goldberg J."/>
            <person name="Griggs A."/>
            <person name="Gujja S."/>
            <person name="Hansen M."/>
            <person name="Heiman D."/>
            <person name="Howarth C."/>
            <person name="Larimer J."/>
            <person name="Lui A."/>
            <person name="MacDonald P.J.P."/>
            <person name="McCowen C."/>
            <person name="Montmayeur A."/>
            <person name="Murphy C."/>
            <person name="Neiman D."/>
            <person name="Pearson M."/>
            <person name="Priest M."/>
            <person name="Roberts A."/>
            <person name="Saif S."/>
            <person name="Shea T."/>
            <person name="Sisk P."/>
            <person name="Stolte C."/>
            <person name="Sykes S."/>
            <person name="Wortman J."/>
            <person name="Nusbaum C."/>
            <person name="Birren B."/>
        </authorList>
    </citation>
    <scope>NUCLEOTIDE SEQUENCE [LARGE SCALE GENOMIC DNA]</scope>
    <source>
        <strain evidence="9 10">ATCC 38327</strain>
    </source>
</reference>
<feature type="region of interest" description="Disordered" evidence="8">
    <location>
        <begin position="176"/>
        <end position="197"/>
    </location>
</feature>
<accession>A0A0L0S6M4</accession>
<evidence type="ECO:0000313" key="9">
    <source>
        <dbReference type="EMBL" id="KNE58090.1"/>
    </source>
</evidence>
<keyword evidence="6" id="KW-0539">Nucleus</keyword>
<dbReference type="GO" id="GO:0000785">
    <property type="term" value="C:chromatin"/>
    <property type="evidence" value="ECO:0007669"/>
    <property type="project" value="TreeGrafter"/>
</dbReference>
<evidence type="ECO:0000313" key="10">
    <source>
        <dbReference type="Proteomes" id="UP000054350"/>
    </source>
</evidence>
<dbReference type="eggNOG" id="KOG3265">
    <property type="taxonomic scope" value="Eukaryota"/>
</dbReference>
<evidence type="ECO:0000256" key="8">
    <source>
        <dbReference type="SAM" id="MobiDB-lite"/>
    </source>
</evidence>
<gene>
    <name evidence="9" type="ORF">AMAG_04909</name>
</gene>
<keyword evidence="10" id="KW-1185">Reference proteome</keyword>
<keyword evidence="5" id="KW-0143">Chaperone</keyword>
<comment type="similarity">
    <text evidence="2">Belongs to the ASF1 family.</text>
</comment>
<dbReference type="EMBL" id="GG745332">
    <property type="protein sequence ID" value="KNE58090.1"/>
    <property type="molecule type" value="Genomic_DNA"/>
</dbReference>
<sequence>MSYVNITDVKILKNDQPFLAPFEFEITFECLSELKDDLEFKVVYVSSGTNEDKDQVLESVSVGPIPIGINKFVLEAPPPNPSAIDASDLLGVSVVLLQVSYMSSEFMRIGYLVNNEYADPALKAAPPALPVVDRIVKNLLADKPRVTRFHINWDDPQATYYPRKLLDDDGEYIDVPDSPEDGMDQDTATPAPVTAGF</sequence>
<organism evidence="9 10">
    <name type="scientific">Allomyces macrogynus (strain ATCC 38327)</name>
    <name type="common">Allomyces javanicus var. macrogynus</name>
    <dbReference type="NCBI Taxonomy" id="578462"/>
    <lineage>
        <taxon>Eukaryota</taxon>
        <taxon>Fungi</taxon>
        <taxon>Fungi incertae sedis</taxon>
        <taxon>Blastocladiomycota</taxon>
        <taxon>Blastocladiomycetes</taxon>
        <taxon>Blastocladiales</taxon>
        <taxon>Blastocladiaceae</taxon>
        <taxon>Allomyces</taxon>
    </lineage>
</organism>
<name>A0A0L0S6M4_ALLM3</name>
<dbReference type="GO" id="GO:0042393">
    <property type="term" value="F:histone binding"/>
    <property type="evidence" value="ECO:0007669"/>
    <property type="project" value="TreeGrafter"/>
</dbReference>
<dbReference type="OrthoDB" id="29755at2759"/>
<keyword evidence="3" id="KW-0805">Transcription regulation</keyword>
<dbReference type="Gene3D" id="2.60.40.1490">
    <property type="entry name" value="Histone chaperone ASF1-like"/>
    <property type="match status" value="1"/>
</dbReference>
<dbReference type="GO" id="GO:0005634">
    <property type="term" value="C:nucleus"/>
    <property type="evidence" value="ECO:0007669"/>
    <property type="project" value="UniProtKB-SubCell"/>
</dbReference>
<reference evidence="10" key="2">
    <citation type="submission" date="2009-11" db="EMBL/GenBank/DDBJ databases">
        <title>The Genome Sequence of Allomyces macrogynus strain ATCC 38327.</title>
        <authorList>
            <consortium name="The Broad Institute Genome Sequencing Platform"/>
            <person name="Russ C."/>
            <person name="Cuomo C."/>
            <person name="Shea T."/>
            <person name="Young S.K."/>
            <person name="Zeng Q."/>
            <person name="Koehrsen M."/>
            <person name="Haas B."/>
            <person name="Borodovsky M."/>
            <person name="Guigo R."/>
            <person name="Alvarado L."/>
            <person name="Berlin A."/>
            <person name="Borenstein D."/>
            <person name="Chen Z."/>
            <person name="Engels R."/>
            <person name="Freedman E."/>
            <person name="Gellesch M."/>
            <person name="Goldberg J."/>
            <person name="Griggs A."/>
            <person name="Gujja S."/>
            <person name="Heiman D."/>
            <person name="Hepburn T."/>
            <person name="Howarth C."/>
            <person name="Jen D."/>
            <person name="Larson L."/>
            <person name="Lewis B."/>
            <person name="Mehta T."/>
            <person name="Park D."/>
            <person name="Pearson M."/>
            <person name="Roberts A."/>
            <person name="Saif S."/>
            <person name="Shenoy N."/>
            <person name="Sisk P."/>
            <person name="Stolte C."/>
            <person name="Sykes S."/>
            <person name="Walk T."/>
            <person name="White J."/>
            <person name="Yandava C."/>
            <person name="Burger G."/>
            <person name="Gray M.W."/>
            <person name="Holland P.W.H."/>
            <person name="King N."/>
            <person name="Lang F.B.F."/>
            <person name="Roger A.J."/>
            <person name="Ruiz-Trillo I."/>
            <person name="Lander E."/>
            <person name="Nusbaum C."/>
        </authorList>
    </citation>
    <scope>NUCLEOTIDE SEQUENCE [LARGE SCALE GENOMIC DNA]</scope>
    <source>
        <strain evidence="10">ATCC 38327</strain>
    </source>
</reference>
<evidence type="ECO:0000256" key="6">
    <source>
        <dbReference type="ARBA" id="ARBA00023242"/>
    </source>
</evidence>
<dbReference type="VEuPathDB" id="FungiDB:AMAG_04909"/>
<dbReference type="InterPro" id="IPR036747">
    <property type="entry name" value="ASF1-like_sf"/>
</dbReference>
<dbReference type="OMA" id="DYADQEM"/>
<evidence type="ECO:0000256" key="2">
    <source>
        <dbReference type="ARBA" id="ARBA00006051"/>
    </source>
</evidence>
<evidence type="ECO:0000256" key="4">
    <source>
        <dbReference type="ARBA" id="ARBA00023163"/>
    </source>
</evidence>
<dbReference type="Proteomes" id="UP000054350">
    <property type="component" value="Unassembled WGS sequence"/>
</dbReference>
<evidence type="ECO:0000256" key="1">
    <source>
        <dbReference type="ARBA" id="ARBA00004123"/>
    </source>
</evidence>
<dbReference type="InterPro" id="IPR006818">
    <property type="entry name" value="ASF1-like"/>
</dbReference>
<evidence type="ECO:0000256" key="7">
    <source>
        <dbReference type="ARBA" id="ARBA00032776"/>
    </source>
</evidence>
<dbReference type="AlphaFoldDB" id="A0A0L0S6M4"/>
<dbReference type="PANTHER" id="PTHR12040">
    <property type="entry name" value="ANTI-SILENCING PROTEIN 1"/>
    <property type="match status" value="1"/>
</dbReference>
<evidence type="ECO:0000256" key="5">
    <source>
        <dbReference type="ARBA" id="ARBA00023186"/>
    </source>
</evidence>
<keyword evidence="4" id="KW-0804">Transcription</keyword>
<comment type="subcellular location">
    <subcellularLocation>
        <location evidence="1">Nucleus</location>
    </subcellularLocation>
</comment>
<protein>
    <recommendedName>
        <fullName evidence="7">Anti-silencing function protein 1</fullName>
    </recommendedName>
</protein>
<dbReference type="PANTHER" id="PTHR12040:SF0">
    <property type="entry name" value="HISTONE CHAPERONE ASF1"/>
    <property type="match status" value="1"/>
</dbReference>
<dbReference type="GO" id="GO:0006335">
    <property type="term" value="P:DNA replication-dependent chromatin assembly"/>
    <property type="evidence" value="ECO:0007669"/>
    <property type="project" value="TreeGrafter"/>
</dbReference>
<dbReference type="Pfam" id="PF04729">
    <property type="entry name" value="ASF1_hist_chap"/>
    <property type="match status" value="1"/>
</dbReference>
<dbReference type="STRING" id="578462.A0A0L0S6M4"/>